<comment type="caution">
    <text evidence="1">The sequence shown here is derived from an EMBL/GenBank/DDBJ whole genome shotgun (WGS) entry which is preliminary data.</text>
</comment>
<keyword evidence="2" id="KW-1185">Reference proteome</keyword>
<accession>A0A811UZR3</accession>
<name>A0A811UZR3_CERCA</name>
<evidence type="ECO:0000313" key="2">
    <source>
        <dbReference type="Proteomes" id="UP000606786"/>
    </source>
</evidence>
<dbReference type="Proteomes" id="UP000606786">
    <property type="component" value="Unassembled WGS sequence"/>
</dbReference>
<dbReference type="EMBL" id="CAJHJT010000034">
    <property type="protein sequence ID" value="CAD7004719.1"/>
    <property type="molecule type" value="Genomic_DNA"/>
</dbReference>
<organism evidence="1 2">
    <name type="scientific">Ceratitis capitata</name>
    <name type="common">Mediterranean fruit fly</name>
    <name type="synonym">Tephritis capitata</name>
    <dbReference type="NCBI Taxonomy" id="7213"/>
    <lineage>
        <taxon>Eukaryota</taxon>
        <taxon>Metazoa</taxon>
        <taxon>Ecdysozoa</taxon>
        <taxon>Arthropoda</taxon>
        <taxon>Hexapoda</taxon>
        <taxon>Insecta</taxon>
        <taxon>Pterygota</taxon>
        <taxon>Neoptera</taxon>
        <taxon>Endopterygota</taxon>
        <taxon>Diptera</taxon>
        <taxon>Brachycera</taxon>
        <taxon>Muscomorpha</taxon>
        <taxon>Tephritoidea</taxon>
        <taxon>Tephritidae</taxon>
        <taxon>Ceratitis</taxon>
        <taxon>Ceratitis</taxon>
    </lineage>
</organism>
<proteinExistence type="predicted"/>
<gene>
    <name evidence="1" type="ORF">CCAP1982_LOCUS13112</name>
</gene>
<protein>
    <submittedName>
        <fullName evidence="1">(Mediterranean fruit fly) hypothetical protein</fullName>
    </submittedName>
</protein>
<dbReference type="AlphaFoldDB" id="A0A811UZR3"/>
<reference evidence="1" key="1">
    <citation type="submission" date="2020-11" db="EMBL/GenBank/DDBJ databases">
        <authorList>
            <person name="Whitehead M."/>
        </authorList>
    </citation>
    <scope>NUCLEOTIDE SEQUENCE</scope>
    <source>
        <strain evidence="1">EGII</strain>
    </source>
</reference>
<sequence>MKGNRCEDDGKDLKSQDTCVSNIYKFKARSQSDTQSIFGTLLAYLCATTVFFPQSIAAATTTTRREALQGNERKLAGSNLLQAKKIKKYPNTKMWTTTKVTTSVTA</sequence>
<evidence type="ECO:0000313" key="1">
    <source>
        <dbReference type="EMBL" id="CAD7004719.1"/>
    </source>
</evidence>